<dbReference type="OrthoDB" id="1427300at2"/>
<reference evidence="1 2" key="1">
    <citation type="submission" date="2018-06" db="EMBL/GenBank/DDBJ databases">
        <title>Echinicola strongylocentroti sp. nov., isolated from a sea urchin Strongylocentrotus intermedius.</title>
        <authorList>
            <person name="Bae S.S."/>
        </authorList>
    </citation>
    <scope>NUCLEOTIDE SEQUENCE [LARGE SCALE GENOMIC DNA]</scope>
    <source>
        <strain evidence="1 2">MEBiC08714</strain>
    </source>
</reference>
<dbReference type="RefSeq" id="WP_112782813.1">
    <property type="nucleotide sequence ID" value="NZ_CP030041.1"/>
</dbReference>
<protein>
    <recommendedName>
        <fullName evidence="3">DUF2703 domain-containing protein</fullName>
    </recommendedName>
</protein>
<dbReference type="Proteomes" id="UP000248688">
    <property type="component" value="Chromosome"/>
</dbReference>
<organism evidence="1 2">
    <name type="scientific">Echinicola strongylocentroti</name>
    <dbReference type="NCBI Taxonomy" id="1795355"/>
    <lineage>
        <taxon>Bacteria</taxon>
        <taxon>Pseudomonadati</taxon>
        <taxon>Bacteroidota</taxon>
        <taxon>Cytophagia</taxon>
        <taxon>Cytophagales</taxon>
        <taxon>Cyclobacteriaceae</taxon>
        <taxon>Echinicola</taxon>
    </lineage>
</organism>
<dbReference type="Pfam" id="PF10865">
    <property type="entry name" value="DUF2703"/>
    <property type="match status" value="1"/>
</dbReference>
<keyword evidence="2" id="KW-1185">Reference proteome</keyword>
<dbReference type="InterPro" id="IPR021219">
    <property type="entry name" value="DUF2703"/>
</dbReference>
<evidence type="ECO:0008006" key="3">
    <source>
        <dbReference type="Google" id="ProtNLM"/>
    </source>
</evidence>
<name>A0A2Z4IFY1_9BACT</name>
<sequence>METATKKVLKVELFQVEMPSNENNSCSACDNVHDELVSAIQDVQKLFDNLDCKILFKSTTVKTIEEAEKAQIIASPTIKVGNFYFYPNHSTGNSDIREWIWNGLTKPEPTKEMLIEILLKGYLLKEEQYKKEISPYVLKYLEENKLTNSDCRCS</sequence>
<dbReference type="AlphaFoldDB" id="A0A2Z4IFY1"/>
<evidence type="ECO:0000313" key="2">
    <source>
        <dbReference type="Proteomes" id="UP000248688"/>
    </source>
</evidence>
<dbReference type="EMBL" id="CP030041">
    <property type="protein sequence ID" value="AWW29398.1"/>
    <property type="molecule type" value="Genomic_DNA"/>
</dbReference>
<dbReference type="KEGG" id="est:DN752_04145"/>
<evidence type="ECO:0000313" key="1">
    <source>
        <dbReference type="EMBL" id="AWW29398.1"/>
    </source>
</evidence>
<proteinExistence type="predicted"/>
<gene>
    <name evidence="1" type="ORF">DN752_04145</name>
</gene>
<accession>A0A2Z4IFY1</accession>